<dbReference type="EMBL" id="JAPDRP010000017">
    <property type="protein sequence ID" value="KAJ9640473.1"/>
    <property type="molecule type" value="Genomic_DNA"/>
</dbReference>
<dbReference type="Proteomes" id="UP001172680">
    <property type="component" value="Unassembled WGS sequence"/>
</dbReference>
<accession>A0ACC2YYE7</accession>
<reference evidence="1" key="1">
    <citation type="submission" date="2022-10" db="EMBL/GenBank/DDBJ databases">
        <title>Culturing micro-colonial fungi from biological soil crusts in the Mojave desert and describing Neophaeococcomyces mojavensis, and introducing the new genera and species Taxawa tesnikishii.</title>
        <authorList>
            <person name="Kurbessoian T."/>
            <person name="Stajich J.E."/>
        </authorList>
    </citation>
    <scope>NUCLEOTIDE SEQUENCE</scope>
    <source>
        <strain evidence="1">JES_115</strain>
    </source>
</reference>
<keyword evidence="2" id="KW-1185">Reference proteome</keyword>
<evidence type="ECO:0000313" key="2">
    <source>
        <dbReference type="Proteomes" id="UP001172680"/>
    </source>
</evidence>
<organism evidence="1 2">
    <name type="scientific">Coniosporium tulheliwenetii</name>
    <dbReference type="NCBI Taxonomy" id="3383036"/>
    <lineage>
        <taxon>Eukaryota</taxon>
        <taxon>Fungi</taxon>
        <taxon>Dikarya</taxon>
        <taxon>Ascomycota</taxon>
        <taxon>Pezizomycotina</taxon>
        <taxon>Dothideomycetes</taxon>
        <taxon>Dothideomycetes incertae sedis</taxon>
        <taxon>Coniosporium</taxon>
    </lineage>
</organism>
<sequence>MTDSRAHITYGDLDETTDVRGRLFEGLKFWIAQRCPLRNTFVDMVKNNGGVVVPLEKLADYLIVDHARKDTPPGGISYRFIEQSIKEGRLEDPETHLVGQPVGTVRAVGSVQPKKGGRTPTPRPTIWSCIGGSRGASDRAVAYSAMKYTSSSRKKYNPRHPWQSWRDRFVKYLQHRAPVGYSPRDDDAAPDVAVPTQRHRHEVNGHTNTRTQNGRSDATDLTRSRVQPGEESDVEHQVGRPRRAAPHGRAAQPQFTAVDFHEILKGAREIQDTSFEHYESAWDAWAEASKPGITASQWRTFYEKKVLPVYKVVRGHARRIRLYNESATAWTKLFPDGTADEWLDHYYKRILPRLAGLKDSAKGSNEDNAGGESPERPGAINRSPSPSPPTEAVPKRAPPKEAPLKHSLPREAPPREAPPSQAPSTQTLLQESPPTVAPPEESPLKEALPKEAQSTKDLPKEAPPKEPLSKIGQPKASPRNEVLPAEAPLKGAPPKETPTKQDLSNKAPQREPEPASTARMNGTHRRMSPSVVIPLRRNGGVKSQRSPLFVSDDASAAEESDTGKPRPMARAHEFFAVQYEERTKEAHPGADRVTLSKILLKQYKALPAEHKAAYMSMEAQDTVRWEREAVAHRASKKRVRESIEIAESPGMPRVTPNGKRRRLSKDDLAQLDGHVSDHVTPRKTTARQIIELSEDEEDEEDYNSDDTQIPETLEPVFPEQAQLSIEDDETLPEGFPPAGVYTHDEDEVERLAAMNDTDEIVEDAETAPDVYSSDVEEDQRAMPIETINEWLAEDKAAFRERRVEVLKEHLPVETINQLSEEDGAVLHEQEQYEEEKVNRVSQYAANLVAQHTEEEEDEADEDEEEEEEVLGRPASPTLSVLAEPIRPRGKGQQKPHLPSPLPLTSSPPRGPQSATHSPSAQRHTAHQPSSSPPDPTPLNPNLLPISHLRPPPRSHAQHRGPSSPPDPTPFDAPQTQSGPPSSHSRPQSPPTKPLEGRAVIAHIDALVSTGHDEEQVLASLYHGSTNPRLAAIVLASMEAGEGVPDDVPGVWTDEDDAVVGEVVDATDLSGGGGGLSEEAWRLVEKHGERRCRQRVGFLKLWKGEVESQVESQR</sequence>
<proteinExistence type="predicted"/>
<gene>
    <name evidence="1" type="ORF">H2199_006012</name>
</gene>
<comment type="caution">
    <text evidence="1">The sequence shown here is derived from an EMBL/GenBank/DDBJ whole genome shotgun (WGS) entry which is preliminary data.</text>
</comment>
<name>A0ACC2YYE7_9PEZI</name>
<evidence type="ECO:0000313" key="1">
    <source>
        <dbReference type="EMBL" id="KAJ9640473.1"/>
    </source>
</evidence>
<protein>
    <submittedName>
        <fullName evidence="1">Uncharacterized protein</fullName>
    </submittedName>
</protein>